<protein>
    <recommendedName>
        <fullName evidence="4">EamA-like transporter family protein</fullName>
    </recommendedName>
</protein>
<keyword evidence="1" id="KW-0472">Membrane</keyword>
<comment type="caution">
    <text evidence="2">The sequence shown here is derived from an EMBL/GenBank/DDBJ whole genome shotgun (WGS) entry which is preliminary data.</text>
</comment>
<proteinExistence type="predicted"/>
<reference evidence="3" key="1">
    <citation type="submission" date="2018-05" db="EMBL/GenBank/DDBJ databases">
        <title>Micromonospora globispora sp. nov. and Micromonospora rugosa sp. nov., isolated from marine sediment.</title>
        <authorList>
            <person name="Carro L."/>
            <person name="Aysel V."/>
            <person name="Cetin D."/>
            <person name="Igual J.M."/>
            <person name="Klenk H.-P."/>
            <person name="Trujillo M.E."/>
            <person name="Sahin N."/>
        </authorList>
    </citation>
    <scope>NUCLEOTIDE SEQUENCE [LARGE SCALE GENOMIC DNA]</scope>
    <source>
        <strain evidence="3">S2904</strain>
    </source>
</reference>
<evidence type="ECO:0000313" key="2">
    <source>
        <dbReference type="EMBL" id="PWU48585.1"/>
    </source>
</evidence>
<keyword evidence="1" id="KW-0812">Transmembrane</keyword>
<dbReference type="InterPro" id="IPR006750">
    <property type="entry name" value="YdcZ"/>
</dbReference>
<accession>A0A317K6D7</accession>
<keyword evidence="1" id="KW-1133">Transmembrane helix</keyword>
<gene>
    <name evidence="2" type="ORF">DLJ46_11680</name>
</gene>
<evidence type="ECO:0008006" key="4">
    <source>
        <dbReference type="Google" id="ProtNLM"/>
    </source>
</evidence>
<dbReference type="Pfam" id="PF04657">
    <property type="entry name" value="DMT_YdcZ"/>
    <property type="match status" value="1"/>
</dbReference>
<keyword evidence="3" id="KW-1185">Reference proteome</keyword>
<dbReference type="Proteomes" id="UP000245683">
    <property type="component" value="Unassembled WGS sequence"/>
</dbReference>
<name>A0A317K6D7_9ACTN</name>
<evidence type="ECO:0000313" key="3">
    <source>
        <dbReference type="Proteomes" id="UP000245683"/>
    </source>
</evidence>
<sequence length="98" mass="9810">MRPLPAPAALAMVVLGGVAAAAQGAINAELGERAGNPVLGAVVNNLGGSLLVAIGLLAVPSMRAGLAVLRRSRLPWWSYLGGLVRVRDQGPADPAGGH</sequence>
<dbReference type="RefSeq" id="WP_207783837.1">
    <property type="nucleotide sequence ID" value="NZ_QGSV01000155.1"/>
</dbReference>
<feature type="non-terminal residue" evidence="2">
    <location>
        <position position="98"/>
    </location>
</feature>
<feature type="transmembrane region" description="Helical" evidence="1">
    <location>
        <begin position="48"/>
        <end position="69"/>
    </location>
</feature>
<dbReference type="AlphaFoldDB" id="A0A317K6D7"/>
<dbReference type="EMBL" id="QGSV01000155">
    <property type="protein sequence ID" value="PWU48585.1"/>
    <property type="molecule type" value="Genomic_DNA"/>
</dbReference>
<evidence type="ECO:0000256" key="1">
    <source>
        <dbReference type="SAM" id="Phobius"/>
    </source>
</evidence>
<organism evidence="2 3">
    <name type="scientific">Micromonospora globispora</name>
    <dbReference type="NCBI Taxonomy" id="1450148"/>
    <lineage>
        <taxon>Bacteria</taxon>
        <taxon>Bacillati</taxon>
        <taxon>Actinomycetota</taxon>
        <taxon>Actinomycetes</taxon>
        <taxon>Micromonosporales</taxon>
        <taxon>Micromonosporaceae</taxon>
        <taxon>Micromonospora</taxon>
    </lineage>
</organism>